<accession>A0A5C7ENR0</accession>
<keyword evidence="3" id="KW-1185">Reference proteome</keyword>
<comment type="caution">
    <text evidence="2">The sequence shown here is derived from an EMBL/GenBank/DDBJ whole genome shotgun (WGS) entry which is preliminary data.</text>
</comment>
<dbReference type="RefSeq" id="WP_147801254.1">
    <property type="nucleotide sequence ID" value="NZ_VPFL01000043.1"/>
</dbReference>
<reference evidence="2 3" key="1">
    <citation type="submission" date="2019-08" db="EMBL/GenBank/DDBJ databases">
        <title>Pelomicrobium methylotrophicum gen. nov., sp. nov. a moderately thermophilic, facultatively anaerobic, lithoautotrophic and methylotrophic bacterium isolated from a terrestrial mud volcano.</title>
        <authorList>
            <person name="Slobodkina G.B."/>
            <person name="Merkel A.Y."/>
            <person name="Slobodkin A.I."/>
        </authorList>
    </citation>
    <scope>NUCLEOTIDE SEQUENCE [LARGE SCALE GENOMIC DNA]</scope>
    <source>
        <strain evidence="2 3">SM250</strain>
    </source>
</reference>
<dbReference type="OrthoDB" id="5497289at2"/>
<proteinExistence type="predicted"/>
<gene>
    <name evidence="2" type="ORF">FR698_16335</name>
</gene>
<dbReference type="EMBL" id="VPFL01000043">
    <property type="protein sequence ID" value="TXF09917.1"/>
    <property type="molecule type" value="Genomic_DNA"/>
</dbReference>
<dbReference type="Proteomes" id="UP000321201">
    <property type="component" value="Unassembled WGS sequence"/>
</dbReference>
<organism evidence="2 3">
    <name type="scientific">Pelomicrobium methylotrophicum</name>
    <dbReference type="NCBI Taxonomy" id="2602750"/>
    <lineage>
        <taxon>Bacteria</taxon>
        <taxon>Pseudomonadati</taxon>
        <taxon>Pseudomonadota</taxon>
        <taxon>Hydrogenophilia</taxon>
        <taxon>Hydrogenophilia incertae sedis</taxon>
        <taxon>Pelomicrobium</taxon>
    </lineage>
</organism>
<dbReference type="InterPro" id="IPR026001">
    <property type="entry name" value="Abi-like_C"/>
</dbReference>
<dbReference type="Pfam" id="PF14355">
    <property type="entry name" value="Abi_C"/>
    <property type="match status" value="1"/>
</dbReference>
<name>A0A5C7ENR0_9PROT</name>
<protein>
    <submittedName>
        <fullName evidence="2">Abortive infection family protein</fullName>
    </submittedName>
</protein>
<evidence type="ECO:0000313" key="2">
    <source>
        <dbReference type="EMBL" id="TXF09917.1"/>
    </source>
</evidence>
<evidence type="ECO:0000313" key="3">
    <source>
        <dbReference type="Proteomes" id="UP000321201"/>
    </source>
</evidence>
<dbReference type="InParanoid" id="A0A5C7ENR0"/>
<feature type="domain" description="Abortive infection protein-like C-terminal" evidence="1">
    <location>
        <begin position="160"/>
        <end position="236"/>
    </location>
</feature>
<dbReference type="AlphaFoldDB" id="A0A5C7ENR0"/>
<sequence>MSDLLEQAETLQSLLVSHATGGSENDADYRQLRQIFISDPQLEALLPRFVRTSRNLFQFWEFIKHKFSHYAERRAYIWEEFQPLITFLERGGLHPSDATVSAALEEFDASHVHAAWSKALDRRQTDPEGAITMARTLLESVCKHILDELSVTYEESADLPRLYRLTAEALNLSPSQHTEQVFKQVLGGCTAVVEGLGSLRNRLSDSHGKGRMPVKPAARHAELAVNLAGAMAQFLVATWRARSEPAA</sequence>
<evidence type="ECO:0000259" key="1">
    <source>
        <dbReference type="Pfam" id="PF14355"/>
    </source>
</evidence>